<feature type="domain" description="DNA helicase Pif1-like DEAD-box helicase" evidence="2">
    <location>
        <begin position="83"/>
        <end position="249"/>
    </location>
</feature>
<dbReference type="Gene3D" id="3.40.50.300">
    <property type="entry name" value="P-loop containing nucleotide triphosphate hydrolases"/>
    <property type="match status" value="1"/>
</dbReference>
<dbReference type="InterPro" id="IPR027417">
    <property type="entry name" value="P-loop_NTPase"/>
</dbReference>
<sequence>MREETRSYISQLTTHLEHQFTSIVDSHLQTLQQEISITNIDIIKYQLNMLKRLPHITPCIAGTDLPQDQYNAITVLSNMMGSRNNQWPYYFLTGSAGTGKSFIIQHFRTHLQQTNKKYLMLAPTGVAAQNVDGMTIHSALKISSTTTNSRSSYQTLIFNDASLLNEMRRIETIIIDEVSMVSSSLFTFISDTFARIHNNHKPFGGINVLVAGDLCQLPPVQGTAVFHSPVWQLFYPLFLRKSQRQLNDNQYFNLLEEVR</sequence>
<dbReference type="GO" id="GO:0006281">
    <property type="term" value="P:DNA repair"/>
    <property type="evidence" value="ECO:0007669"/>
    <property type="project" value="UniProtKB-KW"/>
</dbReference>
<dbReference type="PANTHER" id="PTHR47642:SF5">
    <property type="entry name" value="ATP-DEPENDENT DNA HELICASE"/>
    <property type="match status" value="1"/>
</dbReference>
<keyword evidence="1" id="KW-0547">Nucleotide-binding</keyword>
<dbReference type="GO" id="GO:0005524">
    <property type="term" value="F:ATP binding"/>
    <property type="evidence" value="ECO:0007669"/>
    <property type="project" value="UniProtKB-KW"/>
</dbReference>
<feature type="non-terminal residue" evidence="3">
    <location>
        <position position="259"/>
    </location>
</feature>
<comment type="catalytic activity">
    <reaction evidence="1">
        <text>ATP + H2O = ADP + phosphate + H(+)</text>
        <dbReference type="Rhea" id="RHEA:13065"/>
        <dbReference type="ChEBI" id="CHEBI:15377"/>
        <dbReference type="ChEBI" id="CHEBI:15378"/>
        <dbReference type="ChEBI" id="CHEBI:30616"/>
        <dbReference type="ChEBI" id="CHEBI:43474"/>
        <dbReference type="ChEBI" id="CHEBI:456216"/>
        <dbReference type="EC" id="5.6.2.3"/>
    </reaction>
</comment>
<dbReference type="InterPro" id="IPR051055">
    <property type="entry name" value="PIF1_helicase"/>
</dbReference>
<reference evidence="3" key="1">
    <citation type="submission" date="2021-06" db="EMBL/GenBank/DDBJ databases">
        <authorList>
            <person name="Kallberg Y."/>
            <person name="Tangrot J."/>
            <person name="Rosling A."/>
        </authorList>
    </citation>
    <scope>NUCLEOTIDE SEQUENCE</scope>
    <source>
        <strain evidence="3">IA702</strain>
    </source>
</reference>
<dbReference type="Proteomes" id="UP000789572">
    <property type="component" value="Unassembled WGS sequence"/>
</dbReference>
<dbReference type="EMBL" id="CAJVPJ010002448">
    <property type="protein sequence ID" value="CAG8621554.1"/>
    <property type="molecule type" value="Genomic_DNA"/>
</dbReference>
<comment type="caution">
    <text evidence="3">The sequence shown here is derived from an EMBL/GenBank/DDBJ whole genome shotgun (WGS) entry which is preliminary data.</text>
</comment>
<dbReference type="GO" id="GO:0016787">
    <property type="term" value="F:hydrolase activity"/>
    <property type="evidence" value="ECO:0007669"/>
    <property type="project" value="UniProtKB-KW"/>
</dbReference>
<keyword evidence="4" id="KW-1185">Reference proteome</keyword>
<protein>
    <recommendedName>
        <fullName evidence="1">ATP-dependent DNA helicase</fullName>
        <ecNumber evidence="1">5.6.2.3</ecNumber>
    </recommendedName>
</protein>
<dbReference type="EC" id="5.6.2.3" evidence="1"/>
<keyword evidence="1" id="KW-0347">Helicase</keyword>
<organism evidence="3 4">
    <name type="scientific">Paraglomus occultum</name>
    <dbReference type="NCBI Taxonomy" id="144539"/>
    <lineage>
        <taxon>Eukaryota</taxon>
        <taxon>Fungi</taxon>
        <taxon>Fungi incertae sedis</taxon>
        <taxon>Mucoromycota</taxon>
        <taxon>Glomeromycotina</taxon>
        <taxon>Glomeromycetes</taxon>
        <taxon>Paraglomerales</taxon>
        <taxon>Paraglomeraceae</taxon>
        <taxon>Paraglomus</taxon>
    </lineage>
</organism>
<dbReference type="GO" id="GO:0006310">
    <property type="term" value="P:DNA recombination"/>
    <property type="evidence" value="ECO:0007669"/>
    <property type="project" value="UniProtKB-KW"/>
</dbReference>
<keyword evidence="1" id="KW-0378">Hydrolase</keyword>
<evidence type="ECO:0000259" key="2">
    <source>
        <dbReference type="Pfam" id="PF05970"/>
    </source>
</evidence>
<evidence type="ECO:0000313" key="4">
    <source>
        <dbReference type="Proteomes" id="UP000789572"/>
    </source>
</evidence>
<proteinExistence type="inferred from homology"/>
<gene>
    <name evidence="3" type="ORF">POCULU_LOCUS8446</name>
</gene>
<keyword evidence="1" id="KW-0067">ATP-binding</keyword>
<evidence type="ECO:0000313" key="3">
    <source>
        <dbReference type="EMBL" id="CAG8621554.1"/>
    </source>
</evidence>
<keyword evidence="1" id="KW-0233">DNA recombination</keyword>
<dbReference type="GO" id="GO:0000723">
    <property type="term" value="P:telomere maintenance"/>
    <property type="evidence" value="ECO:0007669"/>
    <property type="project" value="InterPro"/>
</dbReference>
<dbReference type="SUPFAM" id="SSF52540">
    <property type="entry name" value="P-loop containing nucleoside triphosphate hydrolases"/>
    <property type="match status" value="1"/>
</dbReference>
<comment type="similarity">
    <text evidence="1">Belongs to the helicase family.</text>
</comment>
<dbReference type="GO" id="GO:0043139">
    <property type="term" value="F:5'-3' DNA helicase activity"/>
    <property type="evidence" value="ECO:0007669"/>
    <property type="project" value="UniProtKB-EC"/>
</dbReference>
<dbReference type="AlphaFoldDB" id="A0A9N9D0M9"/>
<evidence type="ECO:0000256" key="1">
    <source>
        <dbReference type="RuleBase" id="RU363044"/>
    </source>
</evidence>
<dbReference type="InterPro" id="IPR010285">
    <property type="entry name" value="DNA_helicase_pif1-like_DEAD"/>
</dbReference>
<dbReference type="OrthoDB" id="2325450at2759"/>
<keyword evidence="1" id="KW-0234">DNA repair</keyword>
<keyword evidence="1" id="KW-0227">DNA damage</keyword>
<accession>A0A9N9D0M9</accession>
<name>A0A9N9D0M9_9GLOM</name>
<dbReference type="Pfam" id="PF05970">
    <property type="entry name" value="PIF1"/>
    <property type="match status" value="1"/>
</dbReference>
<comment type="cofactor">
    <cofactor evidence="1">
        <name>Mg(2+)</name>
        <dbReference type="ChEBI" id="CHEBI:18420"/>
    </cofactor>
</comment>
<dbReference type="PANTHER" id="PTHR47642">
    <property type="entry name" value="ATP-DEPENDENT DNA HELICASE"/>
    <property type="match status" value="1"/>
</dbReference>